<evidence type="ECO:0000256" key="2">
    <source>
        <dbReference type="SAM" id="MobiDB-lite"/>
    </source>
</evidence>
<dbReference type="GO" id="GO:0008270">
    <property type="term" value="F:zinc ion binding"/>
    <property type="evidence" value="ECO:0007669"/>
    <property type="project" value="UniProtKB-KW"/>
</dbReference>
<feature type="non-terminal residue" evidence="4">
    <location>
        <position position="1"/>
    </location>
</feature>
<dbReference type="EMBL" id="BTSX01000003">
    <property type="protein sequence ID" value="GMS89513.1"/>
    <property type="molecule type" value="Genomic_DNA"/>
</dbReference>
<feature type="region of interest" description="Disordered" evidence="2">
    <location>
        <begin position="471"/>
        <end position="490"/>
    </location>
</feature>
<proteinExistence type="predicted"/>
<name>A0AAV5T5Q9_9BILA</name>
<keyword evidence="1" id="KW-0862">Zinc</keyword>
<feature type="compositionally biased region" description="Basic and acidic residues" evidence="2">
    <location>
        <begin position="471"/>
        <end position="489"/>
    </location>
</feature>
<feature type="domain" description="C2H2-type" evidence="3">
    <location>
        <begin position="511"/>
        <end position="538"/>
    </location>
</feature>
<accession>A0AAV5T5Q9</accession>
<evidence type="ECO:0000313" key="5">
    <source>
        <dbReference type="Proteomes" id="UP001432027"/>
    </source>
</evidence>
<dbReference type="SMART" id="SM00355">
    <property type="entry name" value="ZnF_C2H2"/>
    <property type="match status" value="1"/>
</dbReference>
<protein>
    <recommendedName>
        <fullName evidence="3">C2H2-type domain-containing protein</fullName>
    </recommendedName>
</protein>
<reference evidence="4" key="1">
    <citation type="submission" date="2023-10" db="EMBL/GenBank/DDBJ databases">
        <title>Genome assembly of Pristionchus species.</title>
        <authorList>
            <person name="Yoshida K."/>
            <person name="Sommer R.J."/>
        </authorList>
    </citation>
    <scope>NUCLEOTIDE SEQUENCE</scope>
    <source>
        <strain evidence="4">RS0144</strain>
    </source>
</reference>
<evidence type="ECO:0000313" key="4">
    <source>
        <dbReference type="EMBL" id="GMS89513.1"/>
    </source>
</evidence>
<keyword evidence="1" id="KW-0479">Metal-binding</keyword>
<evidence type="ECO:0000256" key="1">
    <source>
        <dbReference type="PROSITE-ProRule" id="PRU00042"/>
    </source>
</evidence>
<dbReference type="PROSITE" id="PS50157">
    <property type="entry name" value="ZINC_FINGER_C2H2_2"/>
    <property type="match status" value="1"/>
</dbReference>
<sequence>QMNTSNDRAVNRYDHEEIVYEDYDDEFDLPFNVQRGQKRKETGQPGRTKQYVANRFFQPMLKMPKVEMEFKRRRSNGVIVDEDGDEEEDVYEEMEEDEDALYETGIVDDTRGLIYHSPDVIDKASDPFGFSRCLSCGRGYTHKYRLFPWPASDEIRRKWCQILELNFDKIHLSLDSSFLCASHFNPRDFICSADFTQIIWRSQAKPKSPHFIRNSRLDVPEVYEWEKHYRLPIHHPKPKLKPEDFIIKFRNSKYKVTNTSKTLHPVAIISSTAKPQFQYEFSYTRTSAIDGTKFYSCLHCRKAKTETGDKDNIRTIHLSGSKLLSVGDPLTGHHHACTPIYINPRMDEMEMEDRYGRNERDERGEHMDIHKKHHRLLAGVMEGREKKKEKNGMRAGQRIVYVDDSRAFASGSGAVVEVETSDGLWTTAEDGMSTVPHDTVDGHHSNMDDLLLDDPSTSHNWMDYSKMENSMREWKDDGEGERRERRETRSIQNRIKKKYSNRRIPYSLVSLSCPICTYRFPSTSSLIEHLQHHENRGGLCGVCGGRIDPALPLSVRRSGLCGLCKFHN</sequence>
<dbReference type="SUPFAM" id="SSF57716">
    <property type="entry name" value="Glucocorticoid receptor-like (DNA-binding domain)"/>
    <property type="match status" value="1"/>
</dbReference>
<comment type="caution">
    <text evidence="4">The sequence shown here is derived from an EMBL/GenBank/DDBJ whole genome shotgun (WGS) entry which is preliminary data.</text>
</comment>
<organism evidence="4 5">
    <name type="scientific">Pristionchus entomophagus</name>
    <dbReference type="NCBI Taxonomy" id="358040"/>
    <lineage>
        <taxon>Eukaryota</taxon>
        <taxon>Metazoa</taxon>
        <taxon>Ecdysozoa</taxon>
        <taxon>Nematoda</taxon>
        <taxon>Chromadorea</taxon>
        <taxon>Rhabditida</taxon>
        <taxon>Rhabditina</taxon>
        <taxon>Diplogasteromorpha</taxon>
        <taxon>Diplogasteroidea</taxon>
        <taxon>Neodiplogasteridae</taxon>
        <taxon>Pristionchus</taxon>
    </lineage>
</organism>
<dbReference type="InterPro" id="IPR013087">
    <property type="entry name" value="Znf_C2H2_type"/>
</dbReference>
<keyword evidence="1" id="KW-0863">Zinc-finger</keyword>
<dbReference type="PROSITE" id="PS00028">
    <property type="entry name" value="ZINC_FINGER_C2H2_1"/>
    <property type="match status" value="1"/>
</dbReference>
<keyword evidence="5" id="KW-1185">Reference proteome</keyword>
<evidence type="ECO:0000259" key="3">
    <source>
        <dbReference type="PROSITE" id="PS50157"/>
    </source>
</evidence>
<gene>
    <name evidence="4" type="ORF">PENTCL1PPCAC_11688</name>
</gene>
<dbReference type="Proteomes" id="UP001432027">
    <property type="component" value="Unassembled WGS sequence"/>
</dbReference>
<dbReference type="AlphaFoldDB" id="A0AAV5T5Q9"/>